<dbReference type="Proteomes" id="UP000478052">
    <property type="component" value="Unassembled WGS sequence"/>
</dbReference>
<dbReference type="OrthoDB" id="6624262at2759"/>
<gene>
    <name evidence="1" type="ORF">FWK35_00010143</name>
</gene>
<reference evidence="1 2" key="1">
    <citation type="submission" date="2019-08" db="EMBL/GenBank/DDBJ databases">
        <title>Whole genome of Aphis craccivora.</title>
        <authorList>
            <person name="Voronova N.V."/>
            <person name="Shulinski R.S."/>
            <person name="Bandarenka Y.V."/>
            <person name="Zhorov D.G."/>
            <person name="Warner D."/>
        </authorList>
    </citation>
    <scope>NUCLEOTIDE SEQUENCE [LARGE SCALE GENOMIC DNA]</scope>
    <source>
        <strain evidence="1">180601</strain>
        <tissue evidence="1">Whole Body</tissue>
    </source>
</reference>
<evidence type="ECO:0008006" key="3">
    <source>
        <dbReference type="Google" id="ProtNLM"/>
    </source>
</evidence>
<evidence type="ECO:0000313" key="1">
    <source>
        <dbReference type="EMBL" id="KAF0765133.1"/>
    </source>
</evidence>
<evidence type="ECO:0000313" key="2">
    <source>
        <dbReference type="Proteomes" id="UP000478052"/>
    </source>
</evidence>
<sequence>MPLSINQFLDTPLPLSTPVKHFLPNDVKYILQKYHNRKSPGYDLITFEVARHLPKKAIIHHTHIYNAILRLSYFPTVWKFSSIVLFPKPNKPPDLVQHLTGQ</sequence>
<accession>A0A6G0Z4F3</accession>
<keyword evidence="2" id="KW-1185">Reference proteome</keyword>
<proteinExistence type="predicted"/>
<organism evidence="1 2">
    <name type="scientific">Aphis craccivora</name>
    <name type="common">Cowpea aphid</name>
    <dbReference type="NCBI Taxonomy" id="307492"/>
    <lineage>
        <taxon>Eukaryota</taxon>
        <taxon>Metazoa</taxon>
        <taxon>Ecdysozoa</taxon>
        <taxon>Arthropoda</taxon>
        <taxon>Hexapoda</taxon>
        <taxon>Insecta</taxon>
        <taxon>Pterygota</taxon>
        <taxon>Neoptera</taxon>
        <taxon>Paraneoptera</taxon>
        <taxon>Hemiptera</taxon>
        <taxon>Sternorrhyncha</taxon>
        <taxon>Aphidomorpha</taxon>
        <taxon>Aphidoidea</taxon>
        <taxon>Aphididae</taxon>
        <taxon>Aphidini</taxon>
        <taxon>Aphis</taxon>
        <taxon>Aphis</taxon>
    </lineage>
</organism>
<protein>
    <recommendedName>
        <fullName evidence="3">RNA-directed DNA polymerase</fullName>
    </recommendedName>
</protein>
<comment type="caution">
    <text evidence="1">The sequence shown here is derived from an EMBL/GenBank/DDBJ whole genome shotgun (WGS) entry which is preliminary data.</text>
</comment>
<name>A0A6G0Z4F3_APHCR</name>
<dbReference type="AlphaFoldDB" id="A0A6G0Z4F3"/>
<dbReference type="EMBL" id="VUJU01001476">
    <property type="protein sequence ID" value="KAF0765133.1"/>
    <property type="molecule type" value="Genomic_DNA"/>
</dbReference>